<evidence type="ECO:0000313" key="3">
    <source>
        <dbReference type="Proteomes" id="UP001151760"/>
    </source>
</evidence>
<comment type="caution">
    <text evidence="2">The sequence shown here is derived from an EMBL/GenBank/DDBJ whole genome shotgun (WGS) entry which is preliminary data.</text>
</comment>
<reference evidence="2" key="2">
    <citation type="submission" date="2022-01" db="EMBL/GenBank/DDBJ databases">
        <authorList>
            <person name="Yamashiro T."/>
            <person name="Shiraishi A."/>
            <person name="Satake H."/>
            <person name="Nakayama K."/>
        </authorList>
    </citation>
    <scope>NUCLEOTIDE SEQUENCE</scope>
</reference>
<protein>
    <submittedName>
        <fullName evidence="2">Uncharacterized protein</fullName>
    </submittedName>
</protein>
<dbReference type="Proteomes" id="UP001151760">
    <property type="component" value="Unassembled WGS sequence"/>
</dbReference>
<sequence length="133" mass="14725">MAGQRSSTVVNHHWTTSQQWSTSAINGGQQRSTVADHRQPPPDHHQTTAGIVVWSGQRQGQVGSWFGSSCHVAPPAWATWRARNITQHRQSGTRTQDLEVEFLSQLPEPSALEQRLSVLLSRIIGGRRGLVDT</sequence>
<evidence type="ECO:0000313" key="2">
    <source>
        <dbReference type="EMBL" id="GJT05229.1"/>
    </source>
</evidence>
<feature type="compositionally biased region" description="Polar residues" evidence="1">
    <location>
        <begin position="1"/>
        <end position="33"/>
    </location>
</feature>
<organism evidence="2 3">
    <name type="scientific">Tanacetum coccineum</name>
    <dbReference type="NCBI Taxonomy" id="301880"/>
    <lineage>
        <taxon>Eukaryota</taxon>
        <taxon>Viridiplantae</taxon>
        <taxon>Streptophyta</taxon>
        <taxon>Embryophyta</taxon>
        <taxon>Tracheophyta</taxon>
        <taxon>Spermatophyta</taxon>
        <taxon>Magnoliopsida</taxon>
        <taxon>eudicotyledons</taxon>
        <taxon>Gunneridae</taxon>
        <taxon>Pentapetalae</taxon>
        <taxon>asterids</taxon>
        <taxon>campanulids</taxon>
        <taxon>Asterales</taxon>
        <taxon>Asteraceae</taxon>
        <taxon>Asteroideae</taxon>
        <taxon>Anthemideae</taxon>
        <taxon>Anthemidinae</taxon>
        <taxon>Tanacetum</taxon>
    </lineage>
</organism>
<keyword evidence="3" id="KW-1185">Reference proteome</keyword>
<dbReference type="EMBL" id="BQNB010012570">
    <property type="protein sequence ID" value="GJT05229.1"/>
    <property type="molecule type" value="Genomic_DNA"/>
</dbReference>
<evidence type="ECO:0000256" key="1">
    <source>
        <dbReference type="SAM" id="MobiDB-lite"/>
    </source>
</evidence>
<reference evidence="2" key="1">
    <citation type="journal article" date="2022" name="Int. J. Mol. Sci.">
        <title>Draft Genome of Tanacetum Coccineum: Genomic Comparison of Closely Related Tanacetum-Family Plants.</title>
        <authorList>
            <person name="Yamashiro T."/>
            <person name="Shiraishi A."/>
            <person name="Nakayama K."/>
            <person name="Satake H."/>
        </authorList>
    </citation>
    <scope>NUCLEOTIDE SEQUENCE</scope>
</reference>
<accession>A0ABQ5AWC5</accession>
<feature type="compositionally biased region" description="Basic and acidic residues" evidence="1">
    <location>
        <begin position="34"/>
        <end position="46"/>
    </location>
</feature>
<name>A0ABQ5AWC5_9ASTR</name>
<proteinExistence type="predicted"/>
<gene>
    <name evidence="2" type="ORF">Tco_0839691</name>
</gene>
<feature type="region of interest" description="Disordered" evidence="1">
    <location>
        <begin position="1"/>
        <end position="47"/>
    </location>
</feature>